<accession>A0A0J9EME6</accession>
<protein>
    <submittedName>
        <fullName evidence="6">Uncharacterized protein</fullName>
    </submittedName>
</protein>
<evidence type="ECO:0000256" key="2">
    <source>
        <dbReference type="ARBA" id="ARBA00022692"/>
    </source>
</evidence>
<dbReference type="PANTHER" id="PTHR48022:SF69">
    <property type="entry name" value="SUGAR TRANSPORTER"/>
    <property type="match status" value="1"/>
</dbReference>
<dbReference type="GO" id="GO:0005351">
    <property type="term" value="F:carbohydrate:proton symporter activity"/>
    <property type="evidence" value="ECO:0007669"/>
    <property type="project" value="TreeGrafter"/>
</dbReference>
<evidence type="ECO:0000256" key="4">
    <source>
        <dbReference type="ARBA" id="ARBA00023136"/>
    </source>
</evidence>
<reference evidence="6" key="1">
    <citation type="submission" date="2010-03" db="EMBL/GenBank/DDBJ databases">
        <title>Annotation of Blastomyces dermatitidis strain ATCC 18188.</title>
        <authorList>
            <consortium name="The Broad Institute Genome Sequencing Platform"/>
            <consortium name="Broad Institute Genome Sequencing Center for Infectious Disease."/>
            <person name="Cuomo C."/>
            <person name="Klein B."/>
            <person name="Sullivan T."/>
            <person name="Heitman J."/>
            <person name="Young S."/>
            <person name="Zeng Q."/>
            <person name="Gargeya S."/>
            <person name="Alvarado L."/>
            <person name="Berlin A.M."/>
            <person name="Chapman S.B."/>
            <person name="Chen Z."/>
            <person name="Freedman E."/>
            <person name="Gellesch M."/>
            <person name="Goldberg J."/>
            <person name="Griggs A."/>
            <person name="Gujja S."/>
            <person name="Heilman E."/>
            <person name="Heiman D."/>
            <person name="Howarth C."/>
            <person name="Mehta T."/>
            <person name="Neiman D."/>
            <person name="Pearson M."/>
            <person name="Roberts A."/>
            <person name="Saif S."/>
            <person name="Shea T."/>
            <person name="Shenoy N."/>
            <person name="Sisk P."/>
            <person name="Stolte C."/>
            <person name="Sykes S."/>
            <person name="White J."/>
            <person name="Yandava C."/>
            <person name="Haas B."/>
            <person name="Nusbaum C."/>
            <person name="Birren B."/>
        </authorList>
    </citation>
    <scope>NUCLEOTIDE SEQUENCE</scope>
    <source>
        <strain evidence="6">ATCC 18188</strain>
    </source>
</reference>
<proteinExistence type="predicted"/>
<feature type="transmembrane region" description="Helical" evidence="5">
    <location>
        <begin position="12"/>
        <end position="33"/>
    </location>
</feature>
<dbReference type="GO" id="GO:0016020">
    <property type="term" value="C:membrane"/>
    <property type="evidence" value="ECO:0007669"/>
    <property type="project" value="UniProtKB-SubCell"/>
</dbReference>
<dbReference type="InterPro" id="IPR050360">
    <property type="entry name" value="MFS_Sugar_Transporters"/>
</dbReference>
<comment type="subcellular location">
    <subcellularLocation>
        <location evidence="1">Membrane</location>
        <topology evidence="1">Multi-pass membrane protein</topology>
    </subcellularLocation>
</comment>
<dbReference type="EMBL" id="GG749425">
    <property type="protein sequence ID" value="KMW67493.1"/>
    <property type="molecule type" value="Genomic_DNA"/>
</dbReference>
<dbReference type="GO" id="GO:0015793">
    <property type="term" value="P:glycerol transmembrane transport"/>
    <property type="evidence" value="ECO:0007669"/>
    <property type="project" value="TreeGrafter"/>
</dbReference>
<keyword evidence="4 5" id="KW-0472">Membrane</keyword>
<dbReference type="InterPro" id="IPR036259">
    <property type="entry name" value="MFS_trans_sf"/>
</dbReference>
<dbReference type="InterPro" id="IPR005828">
    <property type="entry name" value="MFS_sugar_transport-like"/>
</dbReference>
<keyword evidence="2 5" id="KW-0812">Transmembrane</keyword>
<evidence type="ECO:0000256" key="5">
    <source>
        <dbReference type="SAM" id="Phobius"/>
    </source>
</evidence>
<evidence type="ECO:0000256" key="1">
    <source>
        <dbReference type="ARBA" id="ARBA00004141"/>
    </source>
</evidence>
<evidence type="ECO:0000313" key="6">
    <source>
        <dbReference type="EMBL" id="KMW67493.1"/>
    </source>
</evidence>
<dbReference type="Gene3D" id="1.20.1250.20">
    <property type="entry name" value="MFS general substrate transporter like domains"/>
    <property type="match status" value="1"/>
</dbReference>
<sequence>MMTPVMVVRIGWRAYPFFSAWNAILIPFIWFFYPETAGRSLEEINHIFAKGYVEKMNYVKVAKALPKLTDEGVDRKAKEYRLARHNLRYENVKQGSLSSWAGCYVVTVESAFTWSHSIPCELDYCCCYCYCFCFGY</sequence>
<dbReference type="PANTHER" id="PTHR48022">
    <property type="entry name" value="PLASTIDIC GLUCOSE TRANSPORTER 4"/>
    <property type="match status" value="1"/>
</dbReference>
<gene>
    <name evidence="6" type="ORF">BDDG_12149</name>
</gene>
<dbReference type="Pfam" id="PF00083">
    <property type="entry name" value="Sugar_tr"/>
    <property type="match status" value="1"/>
</dbReference>
<keyword evidence="3 5" id="KW-1133">Transmembrane helix</keyword>
<organism evidence="6">
    <name type="scientific">Ajellomyces dermatitidis (strain ATCC 18188 / CBS 674.68)</name>
    <name type="common">Blastomyces dermatitidis</name>
    <dbReference type="NCBI Taxonomy" id="653446"/>
    <lineage>
        <taxon>Eukaryota</taxon>
        <taxon>Fungi</taxon>
        <taxon>Dikarya</taxon>
        <taxon>Ascomycota</taxon>
        <taxon>Pezizomycotina</taxon>
        <taxon>Eurotiomycetes</taxon>
        <taxon>Eurotiomycetidae</taxon>
        <taxon>Onygenales</taxon>
        <taxon>Ajellomycetaceae</taxon>
        <taxon>Blastomyces</taxon>
    </lineage>
</organism>
<name>A0A0J9EME6_AJEDA</name>
<dbReference type="AlphaFoldDB" id="A0A0J9EME6"/>
<dbReference type="Proteomes" id="UP000007802">
    <property type="component" value="Unassembled WGS sequence"/>
</dbReference>
<evidence type="ECO:0000256" key="3">
    <source>
        <dbReference type="ARBA" id="ARBA00022989"/>
    </source>
</evidence>